<dbReference type="EMBL" id="VJMJ01000309">
    <property type="protein sequence ID" value="KAF0723360.1"/>
    <property type="molecule type" value="Genomic_DNA"/>
</dbReference>
<keyword evidence="6" id="KW-1185">Reference proteome</keyword>
<proteinExistence type="predicted"/>
<evidence type="ECO:0000313" key="4">
    <source>
        <dbReference type="EMBL" id="KAF0723360.1"/>
    </source>
</evidence>
<dbReference type="EMBL" id="VJMJ01000417">
    <property type="protein sequence ID" value="KAF0721424.1"/>
    <property type="molecule type" value="Genomic_DNA"/>
</dbReference>
<dbReference type="PANTHER" id="PTHR31827:SF1">
    <property type="entry name" value="EMB|CAB89363.1"/>
    <property type="match status" value="1"/>
</dbReference>
<dbReference type="VEuPathDB" id="FungiDB:AeMF1_006881"/>
<dbReference type="EMBL" id="VJMJ01000309">
    <property type="protein sequence ID" value="KAF0723363.1"/>
    <property type="molecule type" value="Genomic_DNA"/>
</dbReference>
<dbReference type="InterPro" id="IPR056866">
    <property type="entry name" value="Znf_WRKY19"/>
</dbReference>
<accession>A0A6G0W417</accession>
<evidence type="ECO:0000313" key="6">
    <source>
        <dbReference type="Proteomes" id="UP000481153"/>
    </source>
</evidence>
<evidence type="ECO:0000313" key="3">
    <source>
        <dbReference type="EMBL" id="KAF0721424.1"/>
    </source>
</evidence>
<comment type="caution">
    <text evidence="3">The sequence shown here is derived from an EMBL/GenBank/DDBJ whole genome shotgun (WGS) entry which is preliminary data.</text>
</comment>
<sequence length="255" mass="27366">MTTINFEFAATLLDSFLESALQDDILQFNDVDMDVLDAIVDMLPPLALPIVVEPTMPAMEPRSPQDATTDACAHDDMADVPHIDLLNASFDEDWYLEDQDAALLQGIFDLDASTPVFATMRDPTISPKQGPARRRKTAQGTPSKSSAQATNKKYCAEPRCTKVAKSGGKCTSHGNKKICSHDGCEKSVQSRGACKAHGGGSRCQYTGCTKSANLKGLCRGHGGGAHCTMAGCNKWAQRHGVCDKHAKRGAMHDAP</sequence>
<reference evidence="3 6" key="1">
    <citation type="submission" date="2019-07" db="EMBL/GenBank/DDBJ databases">
        <title>Genomics analysis of Aphanomyces spp. identifies a new class of oomycete effector associated with host adaptation.</title>
        <authorList>
            <person name="Gaulin E."/>
        </authorList>
    </citation>
    <scope>NUCLEOTIDE SEQUENCE [LARGE SCALE GENOMIC DNA]</scope>
    <source>
        <strain evidence="3 6">ATCC 201684</strain>
    </source>
</reference>
<organism evidence="3 6">
    <name type="scientific">Aphanomyces euteiches</name>
    <dbReference type="NCBI Taxonomy" id="100861"/>
    <lineage>
        <taxon>Eukaryota</taxon>
        <taxon>Sar</taxon>
        <taxon>Stramenopiles</taxon>
        <taxon>Oomycota</taxon>
        <taxon>Saprolegniomycetes</taxon>
        <taxon>Saprolegniales</taxon>
        <taxon>Verrucalvaceae</taxon>
        <taxon>Aphanomyces</taxon>
    </lineage>
</organism>
<evidence type="ECO:0000256" key="1">
    <source>
        <dbReference type="SAM" id="MobiDB-lite"/>
    </source>
</evidence>
<evidence type="ECO:0000313" key="5">
    <source>
        <dbReference type="EMBL" id="KAF0723363.1"/>
    </source>
</evidence>
<evidence type="ECO:0000259" key="2">
    <source>
        <dbReference type="Pfam" id="PF24906"/>
    </source>
</evidence>
<dbReference type="AlphaFoldDB" id="A0A6G0W417"/>
<dbReference type="PANTHER" id="PTHR31827">
    <property type="entry name" value="EMB|CAB89363.1"/>
    <property type="match status" value="1"/>
</dbReference>
<dbReference type="Pfam" id="PF24906">
    <property type="entry name" value="Zf_WRKY19"/>
    <property type="match status" value="1"/>
</dbReference>
<feature type="compositionally biased region" description="Polar residues" evidence="1">
    <location>
        <begin position="138"/>
        <end position="150"/>
    </location>
</feature>
<feature type="region of interest" description="Disordered" evidence="1">
    <location>
        <begin position="120"/>
        <end position="150"/>
    </location>
</feature>
<gene>
    <name evidence="4" type="ORF">Ae201684_017702</name>
    <name evidence="5" type="ORF">Ae201684_017705</name>
    <name evidence="3" type="ORF">Ae201684_019144</name>
</gene>
<feature type="domain" description="WRKY19-like zinc finger" evidence="2">
    <location>
        <begin position="177"/>
        <end position="199"/>
    </location>
</feature>
<name>A0A6G0W417_9STRA</name>
<dbReference type="Proteomes" id="UP000481153">
    <property type="component" value="Unassembled WGS sequence"/>
</dbReference>
<protein>
    <recommendedName>
        <fullName evidence="2">WRKY19-like zinc finger domain-containing protein</fullName>
    </recommendedName>
</protein>